<proteinExistence type="predicted"/>
<feature type="compositionally biased region" description="Polar residues" evidence="1">
    <location>
        <begin position="1"/>
        <end position="13"/>
    </location>
</feature>
<gene>
    <name evidence="2" type="ORF">ElyMa_004505100</name>
</gene>
<feature type="compositionally biased region" description="Basic and acidic residues" evidence="1">
    <location>
        <begin position="14"/>
        <end position="26"/>
    </location>
</feature>
<name>A0AAV4HLJ2_9GAST</name>
<feature type="region of interest" description="Disordered" evidence="1">
    <location>
        <begin position="1"/>
        <end position="33"/>
    </location>
</feature>
<evidence type="ECO:0000256" key="1">
    <source>
        <dbReference type="SAM" id="MobiDB-lite"/>
    </source>
</evidence>
<sequence length="180" mass="20201">MRTRLRNQFYNNTGKKEGGRGLEPRTSRSKSRVSTRYATLCQTRRTPDLLFQKSSVYTLRYAVPNQDSNPGPFVPKVECLNATLRCAKPGLEPRTFRSKSRVSKRYATLCQTRTQTPDLLFQKSSVYTLGCAVPNQDSNPGPLVTNVKVYTLRCSMGNRVPVLKKSNGPILGRVGLTTLR</sequence>
<comment type="caution">
    <text evidence="2">The sequence shown here is derived from an EMBL/GenBank/DDBJ whole genome shotgun (WGS) entry which is preliminary data.</text>
</comment>
<dbReference type="Proteomes" id="UP000762676">
    <property type="component" value="Unassembled WGS sequence"/>
</dbReference>
<accession>A0AAV4HLJ2</accession>
<keyword evidence="3" id="KW-1185">Reference proteome</keyword>
<reference evidence="2 3" key="1">
    <citation type="journal article" date="2021" name="Elife">
        <title>Chloroplast acquisition without the gene transfer in kleptoplastic sea slugs, Plakobranchus ocellatus.</title>
        <authorList>
            <person name="Maeda T."/>
            <person name="Takahashi S."/>
            <person name="Yoshida T."/>
            <person name="Shimamura S."/>
            <person name="Takaki Y."/>
            <person name="Nagai Y."/>
            <person name="Toyoda A."/>
            <person name="Suzuki Y."/>
            <person name="Arimoto A."/>
            <person name="Ishii H."/>
            <person name="Satoh N."/>
            <person name="Nishiyama T."/>
            <person name="Hasebe M."/>
            <person name="Maruyama T."/>
            <person name="Minagawa J."/>
            <person name="Obokata J."/>
            <person name="Shigenobu S."/>
        </authorList>
    </citation>
    <scope>NUCLEOTIDE SEQUENCE [LARGE SCALE GENOMIC DNA]</scope>
</reference>
<evidence type="ECO:0000313" key="3">
    <source>
        <dbReference type="Proteomes" id="UP000762676"/>
    </source>
</evidence>
<protein>
    <submittedName>
        <fullName evidence="2">Uncharacterized protein</fullName>
    </submittedName>
</protein>
<dbReference type="EMBL" id="BMAT01009100">
    <property type="protein sequence ID" value="GFR98559.1"/>
    <property type="molecule type" value="Genomic_DNA"/>
</dbReference>
<evidence type="ECO:0000313" key="2">
    <source>
        <dbReference type="EMBL" id="GFR98559.1"/>
    </source>
</evidence>
<organism evidence="2 3">
    <name type="scientific">Elysia marginata</name>
    <dbReference type="NCBI Taxonomy" id="1093978"/>
    <lineage>
        <taxon>Eukaryota</taxon>
        <taxon>Metazoa</taxon>
        <taxon>Spiralia</taxon>
        <taxon>Lophotrochozoa</taxon>
        <taxon>Mollusca</taxon>
        <taxon>Gastropoda</taxon>
        <taxon>Heterobranchia</taxon>
        <taxon>Euthyneura</taxon>
        <taxon>Panpulmonata</taxon>
        <taxon>Sacoglossa</taxon>
        <taxon>Placobranchoidea</taxon>
        <taxon>Plakobranchidae</taxon>
        <taxon>Elysia</taxon>
    </lineage>
</organism>
<dbReference type="AlphaFoldDB" id="A0AAV4HLJ2"/>